<proteinExistence type="predicted"/>
<accession>A0A1I5CUP3</accession>
<evidence type="ECO:0000313" key="2">
    <source>
        <dbReference type="Proteomes" id="UP000199036"/>
    </source>
</evidence>
<evidence type="ECO:0000313" key="1">
    <source>
        <dbReference type="EMBL" id="SFN90700.1"/>
    </source>
</evidence>
<protein>
    <submittedName>
        <fullName evidence="1">Uncharacterized protein</fullName>
    </submittedName>
</protein>
<name>A0A1I5CUP3_9FLAO</name>
<keyword evidence="2" id="KW-1185">Reference proteome</keyword>
<gene>
    <name evidence="1" type="ORF">SAMN05421741_11370</name>
</gene>
<dbReference type="Proteomes" id="UP000199036">
    <property type="component" value="Unassembled WGS sequence"/>
</dbReference>
<dbReference type="AlphaFoldDB" id="A0A1I5CUP3"/>
<dbReference type="STRING" id="913024.SAMN05421741_11370"/>
<reference evidence="2" key="1">
    <citation type="submission" date="2016-10" db="EMBL/GenBank/DDBJ databases">
        <authorList>
            <person name="Varghese N."/>
            <person name="Submissions S."/>
        </authorList>
    </citation>
    <scope>NUCLEOTIDE SEQUENCE [LARGE SCALE GENOMIC DNA]</scope>
    <source>
        <strain evidence="2">DS-12</strain>
    </source>
</reference>
<sequence>MDVNLYYIFTFLPLKMSIKKEVVIIISELELYLIDKVRELRGRATPYVSQVELSLRMEYAEGYVGKVENFSSNSKYNVRNLNLIANALKLKSYSDLLPVEVLKNDLIEVRLELTRNNDKVEFDENDIVIKNYKIKGKRILTSDEIKEYNNRRRSKK</sequence>
<organism evidence="1 2">
    <name type="scientific">Paenimyroides ummariense</name>
    <dbReference type="NCBI Taxonomy" id="913024"/>
    <lineage>
        <taxon>Bacteria</taxon>
        <taxon>Pseudomonadati</taxon>
        <taxon>Bacteroidota</taxon>
        <taxon>Flavobacteriia</taxon>
        <taxon>Flavobacteriales</taxon>
        <taxon>Flavobacteriaceae</taxon>
        <taxon>Paenimyroides</taxon>
    </lineage>
</organism>
<dbReference type="EMBL" id="FOVI01000013">
    <property type="protein sequence ID" value="SFN90700.1"/>
    <property type="molecule type" value="Genomic_DNA"/>
</dbReference>